<dbReference type="AlphaFoldDB" id="W7FDU3"/>
<proteinExistence type="predicted"/>
<dbReference type="SUPFAM" id="SSF48452">
    <property type="entry name" value="TPR-like"/>
    <property type="match status" value="1"/>
</dbReference>
<keyword evidence="1" id="KW-0812">Transmembrane</keyword>
<reference evidence="3" key="1">
    <citation type="submission" date="2007-11" db="EMBL/GenBank/DDBJ databases">
        <authorList>
            <consortium name="The Broad Institute Genome Sequencing Platform"/>
            <person name="Volkman S.K."/>
            <person name="Daily J.P."/>
            <person name="Sarr O."/>
            <person name="Ndiaye D."/>
            <person name="Ndir O."/>
            <person name="Mboup S."/>
            <person name="Lukens A."/>
            <person name="Stange-Thomann N."/>
            <person name="Mauceli E."/>
            <person name="Gnerre S."/>
            <person name="Jaffe D."/>
            <person name="Zainoun J."/>
            <person name="Wiegand R.C."/>
            <person name="Birren B."/>
            <person name="Galagan J."/>
            <person name="Lander E."/>
            <person name="Wirth D.F."/>
        </authorList>
    </citation>
    <scope>NUCLEOTIDE SEQUENCE [LARGE SCALE GENOMIC DNA]</scope>
    <source>
        <strain evidence="3">7G8</strain>
    </source>
</reference>
<dbReference type="OrthoDB" id="392925at2759"/>
<dbReference type="InterPro" id="IPR011990">
    <property type="entry name" value="TPR-like_helical_dom_sf"/>
</dbReference>
<name>W7FDU3_PLAF8</name>
<keyword evidence="1" id="KW-0472">Membrane</keyword>
<evidence type="ECO:0000313" key="2">
    <source>
        <dbReference type="EMBL" id="EUR72518.1"/>
    </source>
</evidence>
<gene>
    <name evidence="2" type="ORF">PFBG_02609</name>
</gene>
<dbReference type="Proteomes" id="UP000030688">
    <property type="component" value="Unassembled WGS sequence"/>
</dbReference>
<keyword evidence="1" id="KW-1133">Transmembrane helix</keyword>
<protein>
    <submittedName>
        <fullName evidence="2">Uncharacterized protein</fullName>
    </submittedName>
</protein>
<feature type="transmembrane region" description="Helical" evidence="1">
    <location>
        <begin position="639"/>
        <end position="660"/>
    </location>
</feature>
<feature type="transmembrane region" description="Helical" evidence="1">
    <location>
        <begin position="690"/>
        <end position="708"/>
    </location>
</feature>
<reference evidence="2 3" key="2">
    <citation type="submission" date="2013-02" db="EMBL/GenBank/DDBJ databases">
        <title>The Genome Sequence of Plasmodium falciparum 7G8.</title>
        <authorList>
            <consortium name="The Broad Institute Genome Sequencing Platform"/>
            <consortium name="The Broad Institute Genome Sequencing Center for Infectious Disease"/>
            <person name="Neafsey D."/>
            <person name="Cheeseman I."/>
            <person name="Volkman S."/>
            <person name="Adams J."/>
            <person name="Walker B."/>
            <person name="Young S.K."/>
            <person name="Zeng Q."/>
            <person name="Gargeya S."/>
            <person name="Fitzgerald M."/>
            <person name="Haas B."/>
            <person name="Abouelleil A."/>
            <person name="Alvarado L."/>
            <person name="Arachchi H.M."/>
            <person name="Berlin A.M."/>
            <person name="Chapman S.B."/>
            <person name="Dewar J."/>
            <person name="Goldberg J."/>
            <person name="Griggs A."/>
            <person name="Gujja S."/>
            <person name="Hansen M."/>
            <person name="Howarth C."/>
            <person name="Imamovic A."/>
            <person name="Larimer J."/>
            <person name="McCowan C."/>
            <person name="Murphy C."/>
            <person name="Neiman D."/>
            <person name="Pearson M."/>
            <person name="Priest M."/>
            <person name="Roberts A."/>
            <person name="Saif S."/>
            <person name="Shea T."/>
            <person name="Sisk P."/>
            <person name="Sykes S."/>
            <person name="Wortman J."/>
            <person name="Nusbaum C."/>
            <person name="Birren B."/>
        </authorList>
    </citation>
    <scope>NUCLEOTIDE SEQUENCE [LARGE SCALE GENOMIC DNA]</scope>
    <source>
        <strain evidence="2 3">7G8</strain>
    </source>
</reference>
<dbReference type="EMBL" id="KE123612">
    <property type="protein sequence ID" value="EUR72518.1"/>
    <property type="molecule type" value="Genomic_DNA"/>
</dbReference>
<sequence length="912" mass="111200">MKREAVHVLVNDEIENDKIEKTKEDILLEYLRDNNIKSCNFLNSIWIYYYYNNIKTLTKKIKELQNEKNNKIDLQKYLLTLSININEAITYFEEILIHVMKAYDQKKYDYVLYMIRVTSITNKYANYLKKYEGKYIYRSLSNDTYEYDNYVNNIIDKFHAEEKKRRNNEKEKETSRMEEIKNVDIINKIQDRNRTKRTCSNNNMEEEYVHLYKNLELCRICVSSIFKIFGDLFRYKYYFFEESKKVNEIKACINYYNSLNYYGYNGYLFNQICLLYVNYNPIKCMFFYFLSIISHKPSMNRDTIVMFMESILNERKRMSRFMEDSKRYKDGNICNKNINEKSSTFISNKRNEYNKSDYFDSNRLGSKYIYRMNGHHHHNNNNNYYYYNEKEYDCHHRYNREYTYYDNYYNYYYAIRKSRYGYQSYRNNHKINPSNFINSSFADIKRDNEMSCNNRRSSTNSTSSNNKKYSNVNRYMKSYDYLHRKENSEYSHVKNREENIYLCYKDCKNKIKKMFLKEKKKYIQNEKEKNDEDVVIESKSEKNEELLNEVDKDVEKKIDDDNKKNNIISKTNNMNNHDNTIEMKLNETIINFYISYFKIIKLLFSKIDMNKFEKKKNKFIYYTNKYLRIQYYNNKEDKLMLKNIILIIFTLLSMIVYIIINHYENKRNTIGFFFYGNINIRKYIYKNEQIYFSFVLIHDILLSCKYFYEHFYSNYLSVFIYTLYWLKNEHNLFNYHMDILNEEDDKEKNSLINQYHEDYKKKKTVYLITPKVKGNIKMKGNFHDSKDNTLNCISNDNKKSGDKNDVHATNSASMNNMYDDINRLDKNKDIIKSIKELLCSLNVKEDIQVDNSYLHFKLKEDFYIHPFLSVLQFKKMDNAKNEQAEKCKDVKCEDVKCEDVKCKDVKCKDVKC</sequence>
<organism evidence="2 3">
    <name type="scientific">Plasmodium falciparum (isolate 7G8)</name>
    <dbReference type="NCBI Taxonomy" id="57266"/>
    <lineage>
        <taxon>Eukaryota</taxon>
        <taxon>Sar</taxon>
        <taxon>Alveolata</taxon>
        <taxon>Apicomplexa</taxon>
        <taxon>Aconoidasida</taxon>
        <taxon>Haemosporida</taxon>
        <taxon>Plasmodiidae</taxon>
        <taxon>Plasmodium</taxon>
        <taxon>Plasmodium (Laverania)</taxon>
    </lineage>
</organism>
<evidence type="ECO:0000256" key="1">
    <source>
        <dbReference type="SAM" id="Phobius"/>
    </source>
</evidence>
<evidence type="ECO:0000313" key="3">
    <source>
        <dbReference type="Proteomes" id="UP000030688"/>
    </source>
</evidence>
<accession>W7FDU3</accession>